<comment type="cofactor">
    <cofactor evidence="1">
        <name>Zn(2+)</name>
        <dbReference type="ChEBI" id="CHEBI:29105"/>
    </cofactor>
</comment>
<dbReference type="SUPFAM" id="SSF102215">
    <property type="entry name" value="Creatininase"/>
    <property type="match status" value="1"/>
</dbReference>
<dbReference type="OrthoDB" id="9801445at2"/>
<dbReference type="GO" id="GO:0047789">
    <property type="term" value="F:creatininase activity"/>
    <property type="evidence" value="ECO:0007669"/>
    <property type="project" value="UniProtKB-EC"/>
</dbReference>
<dbReference type="GO" id="GO:0009231">
    <property type="term" value="P:riboflavin biosynthetic process"/>
    <property type="evidence" value="ECO:0007669"/>
    <property type="project" value="TreeGrafter"/>
</dbReference>
<keyword evidence="4" id="KW-0862">Zinc</keyword>
<dbReference type="GO" id="GO:0016811">
    <property type="term" value="F:hydrolase activity, acting on carbon-nitrogen (but not peptide) bonds, in linear amides"/>
    <property type="evidence" value="ECO:0007669"/>
    <property type="project" value="TreeGrafter"/>
</dbReference>
<dbReference type="EC" id="3.5.2.10" evidence="6"/>
<evidence type="ECO:0000256" key="4">
    <source>
        <dbReference type="ARBA" id="ARBA00022833"/>
    </source>
</evidence>
<evidence type="ECO:0000313" key="6">
    <source>
        <dbReference type="EMBL" id="OLY44023.1"/>
    </source>
</evidence>
<reference evidence="6 7" key="1">
    <citation type="submission" date="2016-12" db="EMBL/GenBank/DDBJ databases">
        <title>Comparative genomics of Bartonella apis.</title>
        <authorList>
            <person name="Engel P."/>
        </authorList>
    </citation>
    <scope>NUCLEOTIDE SEQUENCE [LARGE SCALE GENOMIC DNA]</scope>
    <source>
        <strain evidence="6 7">PEB0149</strain>
    </source>
</reference>
<proteinExistence type="inferred from homology"/>
<dbReference type="InterPro" id="IPR024087">
    <property type="entry name" value="Creatininase-like_sf"/>
</dbReference>
<dbReference type="Gene3D" id="3.40.50.10310">
    <property type="entry name" value="Creatininase"/>
    <property type="match status" value="1"/>
</dbReference>
<evidence type="ECO:0000256" key="2">
    <source>
        <dbReference type="ARBA" id="ARBA00022723"/>
    </source>
</evidence>
<dbReference type="InterPro" id="IPR003785">
    <property type="entry name" value="Creatininase/forma_Hydrolase"/>
</dbReference>
<dbReference type="Proteomes" id="UP000187344">
    <property type="component" value="Unassembled WGS sequence"/>
</dbReference>
<keyword evidence="3 6" id="KW-0378">Hydrolase</keyword>
<sequence>MKEKDKIIAILPLGSYEYHGQHLPLSTDAVIATAFSKKLENKTCIGKKVVVLDSEDIGYSIEHGGRGGTKTLGYSQAIDRWIEIGADCYRNGIDRFLILNAHGGNSPLMNIVITELRNRFKMLAVATSWGRFGLPEGMMTVEEKELDIHAGFIETSLMLYLAPDEVKMGKAQNFANWQKELKEKFKYLRAYGPFPFGWQMADLNRKGVAGNALAANKEAGKAIFDHALKGFRELLEDMFAFDVDDLS</sequence>
<dbReference type="PANTHER" id="PTHR35005">
    <property type="entry name" value="3-DEHYDRO-SCYLLO-INOSOSE HYDROLASE"/>
    <property type="match status" value="1"/>
</dbReference>
<dbReference type="GeneID" id="92991354"/>
<dbReference type="Pfam" id="PF02633">
    <property type="entry name" value="Creatininase"/>
    <property type="match status" value="1"/>
</dbReference>
<dbReference type="GO" id="GO:0046872">
    <property type="term" value="F:metal ion binding"/>
    <property type="evidence" value="ECO:0007669"/>
    <property type="project" value="UniProtKB-KW"/>
</dbReference>
<evidence type="ECO:0000313" key="7">
    <source>
        <dbReference type="Proteomes" id="UP000187344"/>
    </source>
</evidence>
<organism evidence="6 7">
    <name type="scientific">Bartonella apis</name>
    <dbReference type="NCBI Taxonomy" id="1686310"/>
    <lineage>
        <taxon>Bacteria</taxon>
        <taxon>Pseudomonadati</taxon>
        <taxon>Pseudomonadota</taxon>
        <taxon>Alphaproteobacteria</taxon>
        <taxon>Hyphomicrobiales</taxon>
        <taxon>Bartonellaceae</taxon>
        <taxon>Bartonella</taxon>
    </lineage>
</organism>
<protein>
    <submittedName>
        <fullName evidence="6">Creatinine amidohydrolase</fullName>
        <ecNumber evidence="6">3.5.2.10</ecNumber>
    </submittedName>
</protein>
<dbReference type="PANTHER" id="PTHR35005:SF1">
    <property type="entry name" value="2-AMINO-5-FORMYLAMINO-6-RIBOSYLAMINOPYRIMIDIN-4(3H)-ONE 5'-MONOPHOSPHATE DEFORMYLASE"/>
    <property type="match status" value="1"/>
</dbReference>
<evidence type="ECO:0000256" key="5">
    <source>
        <dbReference type="ARBA" id="ARBA00024029"/>
    </source>
</evidence>
<keyword evidence="2" id="KW-0479">Metal-binding</keyword>
<gene>
    <name evidence="6" type="ORF">PEB0149_014750</name>
</gene>
<name>A0A1R0FAK7_9HYPH</name>
<keyword evidence="7" id="KW-1185">Reference proteome</keyword>
<dbReference type="RefSeq" id="WP_075869199.1">
    <property type="nucleotide sequence ID" value="NZ_CALYQA010000007.1"/>
</dbReference>
<comment type="similarity">
    <text evidence="5">Belongs to the creatininase superfamily.</text>
</comment>
<dbReference type="AlphaFoldDB" id="A0A1R0FAK7"/>
<comment type="caution">
    <text evidence="6">The sequence shown here is derived from an EMBL/GenBank/DDBJ whole genome shotgun (WGS) entry which is preliminary data.</text>
</comment>
<dbReference type="EMBL" id="LXYT01000001">
    <property type="protein sequence ID" value="OLY44023.1"/>
    <property type="molecule type" value="Genomic_DNA"/>
</dbReference>
<evidence type="ECO:0000256" key="3">
    <source>
        <dbReference type="ARBA" id="ARBA00022801"/>
    </source>
</evidence>
<accession>A0A1R0FAK7</accession>
<evidence type="ECO:0000256" key="1">
    <source>
        <dbReference type="ARBA" id="ARBA00001947"/>
    </source>
</evidence>